<dbReference type="InterPro" id="IPR029058">
    <property type="entry name" value="AB_hydrolase_fold"/>
</dbReference>
<evidence type="ECO:0000313" key="10">
    <source>
        <dbReference type="Proteomes" id="UP000887013"/>
    </source>
</evidence>
<feature type="signal peptide" evidence="7">
    <location>
        <begin position="1"/>
        <end position="17"/>
    </location>
</feature>
<evidence type="ECO:0000256" key="3">
    <source>
        <dbReference type="ARBA" id="ARBA00022525"/>
    </source>
</evidence>
<dbReference type="GO" id="GO:0052689">
    <property type="term" value="F:carboxylic ester hydrolase activity"/>
    <property type="evidence" value="ECO:0007669"/>
    <property type="project" value="InterPro"/>
</dbReference>
<dbReference type="InterPro" id="IPR033906">
    <property type="entry name" value="Lipase_N"/>
</dbReference>
<keyword evidence="3" id="KW-0964">Secreted</keyword>
<dbReference type="InterPro" id="IPR013818">
    <property type="entry name" value="Lipase"/>
</dbReference>
<dbReference type="PANTHER" id="PTHR11610:SF186">
    <property type="entry name" value="FI22312P1"/>
    <property type="match status" value="1"/>
</dbReference>
<evidence type="ECO:0000256" key="6">
    <source>
        <dbReference type="RuleBase" id="RU004262"/>
    </source>
</evidence>
<dbReference type="Pfam" id="PF00151">
    <property type="entry name" value="Lipase"/>
    <property type="match status" value="1"/>
</dbReference>
<feature type="active site" description="Charge relay system" evidence="4">
    <location>
        <position position="320"/>
    </location>
</feature>
<dbReference type="EMBL" id="BMAW01018412">
    <property type="protein sequence ID" value="GFT58288.1"/>
    <property type="molecule type" value="Genomic_DNA"/>
</dbReference>
<keyword evidence="5" id="KW-0106">Calcium</keyword>
<dbReference type="Gene3D" id="3.40.50.1820">
    <property type="entry name" value="alpha/beta hydrolase"/>
    <property type="match status" value="1"/>
</dbReference>
<keyword evidence="7" id="KW-0732">Signal</keyword>
<dbReference type="GO" id="GO:0016042">
    <property type="term" value="P:lipid catabolic process"/>
    <property type="evidence" value="ECO:0007669"/>
    <property type="project" value="TreeGrafter"/>
</dbReference>
<evidence type="ECO:0000256" key="1">
    <source>
        <dbReference type="ARBA" id="ARBA00004613"/>
    </source>
</evidence>
<feature type="active site" description="Charge relay system" evidence="4">
    <location>
        <position position="238"/>
    </location>
</feature>
<sequence>MLIILFAALLSASSCLAIEADLDGDANIYTSVIASLAELKARQLAEKEGVRYLPNIIQRANSVCYEELGCFDKNGTFKHLKQLPEPPETVNTQFLLYTRKNLHSPQIVDYKKPETILESNINPKLPLKFITHGFGGKNNLTWVWEMKNALLKKEDLNVIIIDWSLGARVPYYVAAAVNSELVGAQAAVLYYFIKDKLGIMEKDLHVIGFSLGAHVAGFVGKRMQEFRGTRPGRVTGLDPASPLFEDYGGTVHLYKDDGDFVDIVHTNADLLIYGGVGIGVPIGDVDYFPNGGKRQPGCGSTLKGAFIDIFKGDRERTCNHERAVHLFTDSILDPSPCKYVSYSCSNYSDFQMGKCMGCDEKACGQMGYKSKGAGVYYLMTKAKKPFCADIAKLAVHFPKNIKKSYGSLILTLIGGNGEKENITLSQKDEKLSPGGERILAIPVNDVMKSLKTIEALYLKYNGWFTKGAETFGLHSVTIQNSNGEYIFKSCGTDVTLKDNQYQTLIETNTAC</sequence>
<evidence type="ECO:0000256" key="4">
    <source>
        <dbReference type="PIRSR" id="PIRSR000865-1"/>
    </source>
</evidence>
<dbReference type="GO" id="GO:0016298">
    <property type="term" value="F:lipase activity"/>
    <property type="evidence" value="ECO:0007669"/>
    <property type="project" value="InterPro"/>
</dbReference>
<evidence type="ECO:0000256" key="5">
    <source>
        <dbReference type="PIRSR" id="PIRSR000865-2"/>
    </source>
</evidence>
<proteinExistence type="inferred from homology"/>
<keyword evidence="10" id="KW-1185">Reference proteome</keyword>
<feature type="active site" description="Nucleophile" evidence="4">
    <location>
        <position position="210"/>
    </location>
</feature>
<dbReference type="AlphaFoldDB" id="A0A8X6TXS7"/>
<reference evidence="9" key="1">
    <citation type="submission" date="2020-08" db="EMBL/GenBank/DDBJ databases">
        <title>Multicomponent nature underlies the extraordinary mechanical properties of spider dragline silk.</title>
        <authorList>
            <person name="Kono N."/>
            <person name="Nakamura H."/>
            <person name="Mori M."/>
            <person name="Yoshida Y."/>
            <person name="Ohtoshi R."/>
            <person name="Malay A.D."/>
            <person name="Moran D.A.P."/>
            <person name="Tomita M."/>
            <person name="Numata K."/>
            <person name="Arakawa K."/>
        </authorList>
    </citation>
    <scope>NUCLEOTIDE SEQUENCE</scope>
</reference>
<feature type="binding site" evidence="5">
    <location>
        <position position="257"/>
    </location>
    <ligand>
        <name>Ca(2+)</name>
        <dbReference type="ChEBI" id="CHEBI:29108"/>
    </ligand>
</feature>
<dbReference type="SUPFAM" id="SSF53474">
    <property type="entry name" value="alpha/beta-Hydrolases"/>
    <property type="match status" value="1"/>
</dbReference>
<gene>
    <name evidence="9" type="primary">Pnliprp2</name>
    <name evidence="9" type="ORF">NPIL_645261</name>
</gene>
<feature type="domain" description="Lipase" evidence="8">
    <location>
        <begin position="62"/>
        <end position="386"/>
    </location>
</feature>
<evidence type="ECO:0000256" key="7">
    <source>
        <dbReference type="SAM" id="SignalP"/>
    </source>
</evidence>
<dbReference type="GO" id="GO:0046872">
    <property type="term" value="F:metal ion binding"/>
    <property type="evidence" value="ECO:0007669"/>
    <property type="project" value="UniProtKB-KW"/>
</dbReference>
<dbReference type="PRINTS" id="PR00821">
    <property type="entry name" value="TAGLIPASE"/>
</dbReference>
<dbReference type="PANTHER" id="PTHR11610">
    <property type="entry name" value="LIPASE"/>
    <property type="match status" value="1"/>
</dbReference>
<dbReference type="InterPro" id="IPR000734">
    <property type="entry name" value="TAG_lipase"/>
</dbReference>
<evidence type="ECO:0000256" key="2">
    <source>
        <dbReference type="ARBA" id="ARBA00010701"/>
    </source>
</evidence>
<organism evidence="9 10">
    <name type="scientific">Nephila pilipes</name>
    <name type="common">Giant wood spider</name>
    <name type="synonym">Nephila maculata</name>
    <dbReference type="NCBI Taxonomy" id="299642"/>
    <lineage>
        <taxon>Eukaryota</taxon>
        <taxon>Metazoa</taxon>
        <taxon>Ecdysozoa</taxon>
        <taxon>Arthropoda</taxon>
        <taxon>Chelicerata</taxon>
        <taxon>Arachnida</taxon>
        <taxon>Araneae</taxon>
        <taxon>Araneomorphae</taxon>
        <taxon>Entelegynae</taxon>
        <taxon>Araneoidea</taxon>
        <taxon>Nephilidae</taxon>
        <taxon>Nephila</taxon>
    </lineage>
</organism>
<feature type="chain" id="PRO_5036496319" evidence="7">
    <location>
        <begin position="18"/>
        <end position="511"/>
    </location>
</feature>
<evidence type="ECO:0000259" key="8">
    <source>
        <dbReference type="Pfam" id="PF00151"/>
    </source>
</evidence>
<comment type="caution">
    <text evidence="9">The sequence shown here is derived from an EMBL/GenBank/DDBJ whole genome shotgun (WGS) entry which is preliminary data.</text>
</comment>
<accession>A0A8X6TXS7</accession>
<keyword evidence="5" id="KW-0479">Metal-binding</keyword>
<dbReference type="InterPro" id="IPR016272">
    <property type="entry name" value="Lipase_LIPH"/>
</dbReference>
<dbReference type="PIRSF" id="PIRSF000865">
    <property type="entry name" value="Lipoprotein_lipase_LIPH"/>
    <property type="match status" value="1"/>
</dbReference>
<protein>
    <submittedName>
        <fullName evidence="9">Pancreatic lipase-related protein 2</fullName>
    </submittedName>
</protein>
<dbReference type="FunFam" id="3.40.50.1820:FF:000537">
    <property type="entry name" value="Ves G 1 allergen, putative"/>
    <property type="match status" value="1"/>
</dbReference>
<comment type="subcellular location">
    <subcellularLocation>
        <location evidence="1">Secreted</location>
    </subcellularLocation>
</comment>
<comment type="similarity">
    <text evidence="2 6">Belongs to the AB hydrolase superfamily. Lipase family.</text>
</comment>
<dbReference type="CDD" id="cd00707">
    <property type="entry name" value="Pancreat_lipase_like"/>
    <property type="match status" value="1"/>
</dbReference>
<name>A0A8X6TXS7_NEPPI</name>
<evidence type="ECO:0000313" key="9">
    <source>
        <dbReference type="EMBL" id="GFT58288.1"/>
    </source>
</evidence>
<dbReference type="GO" id="GO:0005615">
    <property type="term" value="C:extracellular space"/>
    <property type="evidence" value="ECO:0007669"/>
    <property type="project" value="TreeGrafter"/>
</dbReference>
<dbReference type="Proteomes" id="UP000887013">
    <property type="component" value="Unassembled WGS sequence"/>
</dbReference>
<dbReference type="OrthoDB" id="6421035at2759"/>
<dbReference type="Gene3D" id="2.60.60.20">
    <property type="entry name" value="PLAT/LH2 domain"/>
    <property type="match status" value="1"/>
</dbReference>